<dbReference type="GO" id="GO:0000049">
    <property type="term" value="F:tRNA binding"/>
    <property type="evidence" value="ECO:0007669"/>
    <property type="project" value="UniProtKB-UniRule"/>
</dbReference>
<dbReference type="PATRIC" id="fig|106634.4.peg.1395"/>
<feature type="site" description="Interacts with tRNA; defines subfamily-specific binding signature" evidence="10">
    <location>
        <position position="300"/>
    </location>
</feature>
<evidence type="ECO:0000313" key="15">
    <source>
        <dbReference type="EMBL" id="AKJ95087.1"/>
    </source>
</evidence>
<evidence type="ECO:0000256" key="7">
    <source>
        <dbReference type="ARBA" id="ARBA00022884"/>
    </source>
</evidence>
<dbReference type="CDD" id="cd02801">
    <property type="entry name" value="DUS_like_FMN"/>
    <property type="match status" value="1"/>
</dbReference>
<feature type="binding site" evidence="10 13">
    <location>
        <begin position="16"/>
        <end position="18"/>
    </location>
    <ligand>
        <name>FMN</name>
        <dbReference type="ChEBI" id="CHEBI:58210"/>
    </ligand>
</feature>
<dbReference type="Proteomes" id="UP000064201">
    <property type="component" value="Chromosome"/>
</dbReference>
<dbReference type="PIRSF" id="PIRSF006621">
    <property type="entry name" value="Dus"/>
    <property type="match status" value="1"/>
</dbReference>
<dbReference type="OrthoDB" id="9783413at2"/>
<accession>A0A0G3G6F8</accession>
<feature type="site" description="Interacts with tRNA" evidence="10">
    <location>
        <position position="185"/>
    </location>
</feature>
<dbReference type="InterPro" id="IPR001269">
    <property type="entry name" value="DUS_fam"/>
</dbReference>
<comment type="similarity">
    <text evidence="11">Belongs to the dus family.</text>
</comment>
<dbReference type="STRING" id="106634.TVD_06810"/>
<comment type="similarity">
    <text evidence="10">Belongs to the Dus family. DusA subfamily.</text>
</comment>
<dbReference type="PROSITE" id="PS01136">
    <property type="entry name" value="UPF0034"/>
    <property type="match status" value="1"/>
</dbReference>
<dbReference type="NCBIfam" id="TIGR00742">
    <property type="entry name" value="yjbN"/>
    <property type="match status" value="1"/>
</dbReference>
<dbReference type="PANTHER" id="PTHR42907:SF1">
    <property type="entry name" value="FMN-LINKED OXIDOREDUCTASES SUPERFAMILY PROTEIN"/>
    <property type="match status" value="1"/>
</dbReference>
<comment type="catalytic activity">
    <reaction evidence="10">
        <text>5,6-dihydrouridine(20) in tRNA + NADP(+) = uridine(20) in tRNA + NADPH + H(+)</text>
        <dbReference type="Rhea" id="RHEA:53336"/>
        <dbReference type="Rhea" id="RHEA-COMP:13533"/>
        <dbReference type="Rhea" id="RHEA-COMP:13534"/>
        <dbReference type="ChEBI" id="CHEBI:15378"/>
        <dbReference type="ChEBI" id="CHEBI:57783"/>
        <dbReference type="ChEBI" id="CHEBI:58349"/>
        <dbReference type="ChEBI" id="CHEBI:65315"/>
        <dbReference type="ChEBI" id="CHEBI:74443"/>
        <dbReference type="EC" id="1.3.1.91"/>
    </reaction>
</comment>
<comment type="cofactor">
    <cofactor evidence="1 10 11 13">
        <name>FMN</name>
        <dbReference type="ChEBI" id="CHEBI:58210"/>
    </cofactor>
</comment>
<feature type="domain" description="DUS-like FMN-binding" evidence="14">
    <location>
        <begin position="14"/>
        <end position="317"/>
    </location>
</feature>
<sequence length="329" mass="35985">MGNAGHAPDPRFSVAPMMDWTDTWCRRFHRLLTRRALLYTEMVHANAVIHGDRDRLLGFSPVEHPIALQLGGSDPATLAQAARIAADRGYDEINLNVGCPSDRVQSGAFGACLMAQPGLVAECVAAMQQSVDVPVTVKHRIGIDDQDSEADLHAFVERVATAGCRHFVVHARKAWLQGLSPKDNRDVPPLDYQRVYRLKAEFPDLTIVLNGGLDDVGAARAHLEHVDGVMFGRLAYHQPWSLSVVDRLYFGGGDDPTREEVLDGILTIAEGMHRDGVPLARLTRHVLGLFHGAPGARQWRRILTEGAHHPDAGPALIERAAQACLPRAA</sequence>
<dbReference type="GO" id="GO:0102266">
    <property type="term" value="F:tRNA-dihydrouridine20a synthase activity"/>
    <property type="evidence" value="ECO:0007669"/>
    <property type="project" value="RHEA"/>
</dbReference>
<feature type="site" description="Interacts with tRNA; defines subfamily-specific binding signature" evidence="10">
    <location>
        <position position="182"/>
    </location>
</feature>
<comment type="catalytic activity">
    <reaction evidence="10">
        <text>5,6-dihydrouridine(20a) in tRNA + NAD(+) = uridine(20a) in tRNA + NADH + H(+)</text>
        <dbReference type="Rhea" id="RHEA:53348"/>
        <dbReference type="Rhea" id="RHEA-COMP:13535"/>
        <dbReference type="Rhea" id="RHEA-COMP:13536"/>
        <dbReference type="ChEBI" id="CHEBI:15378"/>
        <dbReference type="ChEBI" id="CHEBI:57540"/>
        <dbReference type="ChEBI" id="CHEBI:57945"/>
        <dbReference type="ChEBI" id="CHEBI:65315"/>
        <dbReference type="ChEBI" id="CHEBI:74443"/>
    </reaction>
</comment>
<dbReference type="GO" id="GO:0010181">
    <property type="term" value="F:FMN binding"/>
    <property type="evidence" value="ECO:0007669"/>
    <property type="project" value="UniProtKB-UniRule"/>
</dbReference>
<dbReference type="EMBL" id="CP011367">
    <property type="protein sequence ID" value="AKJ95087.1"/>
    <property type="molecule type" value="Genomic_DNA"/>
</dbReference>
<feature type="binding site" evidence="10 13">
    <location>
        <begin position="232"/>
        <end position="233"/>
    </location>
    <ligand>
        <name>FMN</name>
        <dbReference type="ChEBI" id="CHEBI:58210"/>
    </ligand>
</feature>
<evidence type="ECO:0000256" key="4">
    <source>
        <dbReference type="ARBA" id="ARBA00022643"/>
    </source>
</evidence>
<evidence type="ECO:0000256" key="5">
    <source>
        <dbReference type="ARBA" id="ARBA00022694"/>
    </source>
</evidence>
<evidence type="ECO:0000256" key="11">
    <source>
        <dbReference type="PIRNR" id="PIRNR006621"/>
    </source>
</evidence>
<keyword evidence="8 10" id="KW-0560">Oxidoreductase</keyword>
<organism evidence="15 16">
    <name type="scientific">Thioalkalivibrio versutus</name>
    <dbReference type="NCBI Taxonomy" id="106634"/>
    <lineage>
        <taxon>Bacteria</taxon>
        <taxon>Pseudomonadati</taxon>
        <taxon>Pseudomonadota</taxon>
        <taxon>Gammaproteobacteria</taxon>
        <taxon>Chromatiales</taxon>
        <taxon>Ectothiorhodospiraceae</taxon>
        <taxon>Thioalkalivibrio</taxon>
    </lineage>
</organism>
<keyword evidence="13" id="KW-0547">Nucleotide-binding</keyword>
<evidence type="ECO:0000256" key="6">
    <source>
        <dbReference type="ARBA" id="ARBA00022857"/>
    </source>
</evidence>
<protein>
    <recommendedName>
        <fullName evidence="10">tRNA-dihydrouridine(20/20a) synthase</fullName>
        <ecNumber evidence="10">1.3.1.91</ecNumber>
    </recommendedName>
    <alternativeName>
        <fullName evidence="10">U20-specific dihydrouridine synthase</fullName>
        <shortName evidence="10">U20-specific Dus</shortName>
    </alternativeName>
    <alternativeName>
        <fullName evidence="10">tRNA-dihydrouridine synthase A</fullName>
    </alternativeName>
</protein>
<keyword evidence="5 10" id="KW-0819">tRNA processing</keyword>
<dbReference type="AlphaFoldDB" id="A0A0G3G6F8"/>
<feature type="binding site" evidence="10 13">
    <location>
        <position position="69"/>
    </location>
    <ligand>
        <name>FMN</name>
        <dbReference type="ChEBI" id="CHEBI:58210"/>
    </ligand>
</feature>
<dbReference type="InterPro" id="IPR018517">
    <property type="entry name" value="tRNA_hU_synthase_CS"/>
</dbReference>
<dbReference type="EC" id="1.3.1.91" evidence="10"/>
<keyword evidence="4 10" id="KW-0288">FMN</keyword>
<keyword evidence="7 10" id="KW-0694">RNA-binding</keyword>
<dbReference type="InterPro" id="IPR004653">
    <property type="entry name" value="DusA"/>
</dbReference>
<feature type="binding site" evidence="10 13">
    <location>
        <position position="138"/>
    </location>
    <ligand>
        <name>FMN</name>
        <dbReference type="ChEBI" id="CHEBI:58210"/>
    </ligand>
</feature>
<evidence type="ECO:0000256" key="8">
    <source>
        <dbReference type="ARBA" id="ARBA00023002"/>
    </source>
</evidence>
<dbReference type="InterPro" id="IPR035587">
    <property type="entry name" value="DUS-like_FMN-bd"/>
</dbReference>
<evidence type="ECO:0000256" key="10">
    <source>
        <dbReference type="HAMAP-Rule" id="MF_02041"/>
    </source>
</evidence>
<keyword evidence="3 10" id="KW-0285">Flavoprotein</keyword>
<evidence type="ECO:0000256" key="2">
    <source>
        <dbReference type="ARBA" id="ARBA00022555"/>
    </source>
</evidence>
<evidence type="ECO:0000256" key="13">
    <source>
        <dbReference type="PIRSR" id="PIRSR006621-2"/>
    </source>
</evidence>
<feature type="site" description="Interacts with tRNA" evidence="10">
    <location>
        <position position="96"/>
    </location>
</feature>
<evidence type="ECO:0000256" key="12">
    <source>
        <dbReference type="PIRSR" id="PIRSR006621-1"/>
    </source>
</evidence>
<dbReference type="GO" id="GO:0050660">
    <property type="term" value="F:flavin adenine dinucleotide binding"/>
    <property type="evidence" value="ECO:0007669"/>
    <property type="project" value="InterPro"/>
</dbReference>
<dbReference type="GO" id="GO:0102264">
    <property type="term" value="F:tRNA-dihydrouridine20 synthase activity"/>
    <property type="evidence" value="ECO:0007669"/>
    <property type="project" value="UniProtKB-EC"/>
</dbReference>
<feature type="binding site" evidence="10 13">
    <location>
        <position position="170"/>
    </location>
    <ligand>
        <name>FMN</name>
        <dbReference type="ChEBI" id="CHEBI:58210"/>
    </ligand>
</feature>
<name>A0A0G3G6F8_9GAMM</name>
<keyword evidence="16" id="KW-1185">Reference proteome</keyword>
<dbReference type="PANTHER" id="PTHR42907">
    <property type="entry name" value="FMN-LINKED OXIDOREDUCTASES SUPERFAMILY PROTEIN"/>
    <property type="match status" value="1"/>
</dbReference>
<feature type="active site" description="Proton donor" evidence="10 12">
    <location>
        <position position="99"/>
    </location>
</feature>
<dbReference type="KEGG" id="tvr:TVD_06810"/>
<dbReference type="HAMAP" id="MF_02041">
    <property type="entry name" value="DusA_subfam"/>
    <property type="match status" value="1"/>
</dbReference>
<feature type="site" description="Interacts with tRNA; defines subfamily-specific binding signature" evidence="10">
    <location>
        <position position="297"/>
    </location>
</feature>
<evidence type="ECO:0000256" key="9">
    <source>
        <dbReference type="ARBA" id="ARBA00058013"/>
    </source>
</evidence>
<comment type="catalytic activity">
    <reaction evidence="10">
        <text>5,6-dihydrouridine(20a) in tRNA + NADP(+) = uridine(20a) in tRNA + NADPH + H(+)</text>
        <dbReference type="Rhea" id="RHEA:53344"/>
        <dbReference type="Rhea" id="RHEA-COMP:13535"/>
        <dbReference type="Rhea" id="RHEA-COMP:13536"/>
        <dbReference type="ChEBI" id="CHEBI:15378"/>
        <dbReference type="ChEBI" id="CHEBI:57783"/>
        <dbReference type="ChEBI" id="CHEBI:58349"/>
        <dbReference type="ChEBI" id="CHEBI:65315"/>
        <dbReference type="ChEBI" id="CHEBI:74443"/>
    </reaction>
</comment>
<comment type="function">
    <text evidence="9 10">Catalyzes the synthesis of 5,6-dihydrouridine (D), a modified base found in the D-loop of most tRNAs, via the reduction of the C5-C6 double bond in target uridines. Specifically modifies U20 and U20a in tRNAs.</text>
</comment>
<proteinExistence type="inferred from homology"/>
<evidence type="ECO:0000313" key="16">
    <source>
        <dbReference type="Proteomes" id="UP000064201"/>
    </source>
</evidence>
<dbReference type="FunFam" id="3.20.20.70:FF:000083">
    <property type="entry name" value="tRNA-dihydrouridine(20/20a) synthase"/>
    <property type="match status" value="1"/>
</dbReference>
<reference evidence="15 16" key="1">
    <citation type="submission" date="2015-04" db="EMBL/GenBank/DDBJ databases">
        <title>Complete Sequence for the Genome of the Thioalkalivibrio versutus D301.</title>
        <authorList>
            <person name="Mu T."/>
            <person name="Zhou J."/>
            <person name="Xu X."/>
        </authorList>
    </citation>
    <scope>NUCLEOTIDE SEQUENCE [LARGE SCALE GENOMIC DNA]</scope>
    <source>
        <strain evidence="15 16">D301</strain>
    </source>
</reference>
<gene>
    <name evidence="10" type="primary">dusA</name>
    <name evidence="15" type="ORF">TVD_06810</name>
</gene>
<keyword evidence="2 10" id="KW-0820">tRNA-binding</keyword>
<evidence type="ECO:0000256" key="3">
    <source>
        <dbReference type="ARBA" id="ARBA00022630"/>
    </source>
</evidence>
<evidence type="ECO:0000259" key="14">
    <source>
        <dbReference type="Pfam" id="PF01207"/>
    </source>
</evidence>
<dbReference type="Gene3D" id="1.20.120.1460">
    <property type="match status" value="1"/>
</dbReference>
<comment type="catalytic activity">
    <reaction evidence="10">
        <text>5,6-dihydrouridine(20) in tRNA + NAD(+) = uridine(20) in tRNA + NADH + H(+)</text>
        <dbReference type="Rhea" id="RHEA:53340"/>
        <dbReference type="Rhea" id="RHEA-COMP:13533"/>
        <dbReference type="Rhea" id="RHEA-COMP:13534"/>
        <dbReference type="ChEBI" id="CHEBI:15378"/>
        <dbReference type="ChEBI" id="CHEBI:57540"/>
        <dbReference type="ChEBI" id="CHEBI:57945"/>
        <dbReference type="ChEBI" id="CHEBI:65315"/>
        <dbReference type="ChEBI" id="CHEBI:74443"/>
        <dbReference type="EC" id="1.3.1.91"/>
    </reaction>
</comment>
<feature type="binding site" evidence="10 13">
    <location>
        <begin position="210"/>
        <end position="212"/>
    </location>
    <ligand>
        <name>FMN</name>
        <dbReference type="ChEBI" id="CHEBI:58210"/>
    </ligand>
</feature>
<evidence type="ECO:0000256" key="1">
    <source>
        <dbReference type="ARBA" id="ARBA00001917"/>
    </source>
</evidence>
<dbReference type="Pfam" id="PF01207">
    <property type="entry name" value="Dus"/>
    <property type="match status" value="1"/>
</dbReference>
<dbReference type="SUPFAM" id="SSF51395">
    <property type="entry name" value="FMN-linked oxidoreductases"/>
    <property type="match status" value="1"/>
</dbReference>
<dbReference type="NCBIfam" id="NF008774">
    <property type="entry name" value="PRK11815.1"/>
    <property type="match status" value="1"/>
</dbReference>
<dbReference type="InterPro" id="IPR013785">
    <property type="entry name" value="Aldolase_TIM"/>
</dbReference>
<keyword evidence="6 10" id="KW-0521">NADP</keyword>
<dbReference type="RefSeq" id="WP_047251169.1">
    <property type="nucleotide sequence ID" value="NZ_CP011367.1"/>
</dbReference>
<dbReference type="Gene3D" id="3.20.20.70">
    <property type="entry name" value="Aldolase class I"/>
    <property type="match status" value="1"/>
</dbReference>